<dbReference type="OrthoDB" id="5362512at2759"/>
<dbReference type="RefSeq" id="XP_040789778.1">
    <property type="nucleotide sequence ID" value="XM_040930026.1"/>
</dbReference>
<name>A0A9P4GKF0_9PLEO</name>
<dbReference type="InterPro" id="IPR010730">
    <property type="entry name" value="HET"/>
</dbReference>
<dbReference type="PANTHER" id="PTHR33112:SF9">
    <property type="entry name" value="HETEROKARYON INCOMPATIBILITY DOMAIN-CONTAINING PROTEIN"/>
    <property type="match status" value="1"/>
</dbReference>
<keyword evidence="3" id="KW-1185">Reference proteome</keyword>
<sequence>MGNEHFDYVVLSHMWGDKKKQLRLLEQNFLVFQREVPQAKLDASSTFKEAIRITRILGYRYLWIDSLCIIQDVPSDWKYEAHRMATVYGNAICNLSFLFPPGDEPEPRCDPRAWIPCVLRPASSSRPGIYMEHETNVYTRLRNSNRIPRDWPLFGRAWTFQEYLLSPRTLLIGSQNLMWQCSRGFYDELLGPVAEHVTTAEKAKLTKNMGKSRYFPRSIQTIAKASSLSEPSVLDFMIDWQNLINEYQARRLTVAKDRVVAFAGIARAFQNLGQLTYLAGAWKEVFPLCLLWFVDKKTTHQVRYEDSIPNGPMPDSAYTREIWEPVVQPAPSWSWFSVPIYRYYKLFFVIGENEADISYENELSVRCRGNLNPSRLHFDDIFWVEGCKFQFGSSGPNCFQETGFYEFADLQVTLEMPVLPVKVNWPQDIYEQLWWIQDNGSDDDRDVKWMLAFNYYPDVPFGRKSPPRNAIYALIAEYQIVREAGFQRRLAGLMLIPGPQPGTWTRNGVWMLKIRLSNVLVTTENIPSVAQRWRNYAIISSKWHTETITLV</sequence>
<dbReference type="Proteomes" id="UP000800039">
    <property type="component" value="Unassembled WGS sequence"/>
</dbReference>
<reference evidence="2" key="1">
    <citation type="submission" date="2020-01" db="EMBL/GenBank/DDBJ databases">
        <authorList>
            <consortium name="DOE Joint Genome Institute"/>
            <person name="Haridas S."/>
            <person name="Albert R."/>
            <person name="Binder M."/>
            <person name="Bloem J."/>
            <person name="Labutti K."/>
            <person name="Salamov A."/>
            <person name="Andreopoulos B."/>
            <person name="Baker S.E."/>
            <person name="Barry K."/>
            <person name="Bills G."/>
            <person name="Bluhm B.H."/>
            <person name="Cannon C."/>
            <person name="Castanera R."/>
            <person name="Culley D.E."/>
            <person name="Daum C."/>
            <person name="Ezra D."/>
            <person name="Gonzalez J.B."/>
            <person name="Henrissat B."/>
            <person name="Kuo A."/>
            <person name="Liang C."/>
            <person name="Lipzen A."/>
            <person name="Lutzoni F."/>
            <person name="Magnuson J."/>
            <person name="Mondo S."/>
            <person name="Nolan M."/>
            <person name="Ohm R."/>
            <person name="Pangilinan J."/>
            <person name="Park H.-J."/>
            <person name="Ramirez L."/>
            <person name="Alfaro M."/>
            <person name="Sun H."/>
            <person name="Tritt A."/>
            <person name="Yoshinaga Y."/>
            <person name="Zwiers L.-H."/>
            <person name="Turgeon B.G."/>
            <person name="Goodwin S.B."/>
            <person name="Spatafora J.W."/>
            <person name="Crous P.W."/>
            <person name="Grigoriev I.V."/>
        </authorList>
    </citation>
    <scope>NUCLEOTIDE SEQUENCE</scope>
    <source>
        <strain evidence="2">CBS 394.84</strain>
    </source>
</reference>
<comment type="caution">
    <text evidence="2">The sequence shown here is derived from an EMBL/GenBank/DDBJ whole genome shotgun (WGS) entry which is preliminary data.</text>
</comment>
<accession>A0A9P4GKF0</accession>
<dbReference type="PANTHER" id="PTHR33112">
    <property type="entry name" value="DOMAIN PROTEIN, PUTATIVE-RELATED"/>
    <property type="match status" value="1"/>
</dbReference>
<dbReference type="EMBL" id="ML976615">
    <property type="protein sequence ID" value="KAF1847215.1"/>
    <property type="molecule type" value="Genomic_DNA"/>
</dbReference>
<proteinExistence type="predicted"/>
<organism evidence="2 3">
    <name type="scientific">Cucurbitaria berberidis CBS 394.84</name>
    <dbReference type="NCBI Taxonomy" id="1168544"/>
    <lineage>
        <taxon>Eukaryota</taxon>
        <taxon>Fungi</taxon>
        <taxon>Dikarya</taxon>
        <taxon>Ascomycota</taxon>
        <taxon>Pezizomycotina</taxon>
        <taxon>Dothideomycetes</taxon>
        <taxon>Pleosporomycetidae</taxon>
        <taxon>Pleosporales</taxon>
        <taxon>Pleosporineae</taxon>
        <taxon>Cucurbitariaceae</taxon>
        <taxon>Cucurbitaria</taxon>
    </lineage>
</organism>
<dbReference type="AlphaFoldDB" id="A0A9P4GKF0"/>
<dbReference type="GeneID" id="63847278"/>
<feature type="domain" description="Heterokaryon incompatibility" evidence="1">
    <location>
        <begin position="8"/>
        <end position="162"/>
    </location>
</feature>
<evidence type="ECO:0000313" key="3">
    <source>
        <dbReference type="Proteomes" id="UP000800039"/>
    </source>
</evidence>
<gene>
    <name evidence="2" type="ORF">K460DRAFT_306167</name>
</gene>
<evidence type="ECO:0000313" key="2">
    <source>
        <dbReference type="EMBL" id="KAF1847215.1"/>
    </source>
</evidence>
<protein>
    <submittedName>
        <fullName evidence="2">HET-domain-containing protein</fullName>
    </submittedName>
</protein>
<dbReference type="Pfam" id="PF06985">
    <property type="entry name" value="HET"/>
    <property type="match status" value="1"/>
</dbReference>
<evidence type="ECO:0000259" key="1">
    <source>
        <dbReference type="Pfam" id="PF06985"/>
    </source>
</evidence>